<dbReference type="EMBL" id="JALBUS010000001">
    <property type="protein sequence ID" value="MDX8416343.1"/>
    <property type="molecule type" value="Genomic_DNA"/>
</dbReference>
<sequence length="134" mass="14971">MKEDDIKNILFANQIAYAGHGSIYATLQPSVGAYKNGLGSTMYVMKDHILHLNNEGLTIIAIDDNDGQLLPDTLIFLPMNSIQIHLKIHLTHIKMIITSSNGDIVFKVHKNVIGCPWHKENLSFLMLQSTTTSR</sequence>
<evidence type="ECO:0000313" key="1">
    <source>
        <dbReference type="EMBL" id="MDX8416343.1"/>
    </source>
</evidence>
<organism evidence="1 2">
    <name type="scientific">Absicoccus intestinalis</name>
    <dbReference type="NCBI Taxonomy" id="2926319"/>
    <lineage>
        <taxon>Bacteria</taxon>
        <taxon>Bacillati</taxon>
        <taxon>Bacillota</taxon>
        <taxon>Erysipelotrichia</taxon>
        <taxon>Erysipelotrichales</taxon>
        <taxon>Erysipelotrichaceae</taxon>
        <taxon>Absicoccus</taxon>
    </lineage>
</organism>
<accession>A0ABU4WIF4</accession>
<keyword evidence="2" id="KW-1185">Reference proteome</keyword>
<evidence type="ECO:0000313" key="2">
    <source>
        <dbReference type="Proteomes" id="UP001285244"/>
    </source>
</evidence>
<proteinExistence type="predicted"/>
<reference evidence="1 2" key="1">
    <citation type="submission" date="2022-03" db="EMBL/GenBank/DDBJ databases">
        <title>Novel taxa within the pig intestine.</title>
        <authorList>
            <person name="Wylensek D."/>
            <person name="Bishof K."/>
            <person name="Afrizal A."/>
            <person name="Clavel T."/>
        </authorList>
    </citation>
    <scope>NUCLEOTIDE SEQUENCE [LARGE SCALE GENOMIC DNA]</scope>
    <source>
        <strain evidence="1 2">Cla-KB-P134</strain>
    </source>
</reference>
<dbReference type="Proteomes" id="UP001285244">
    <property type="component" value="Unassembled WGS sequence"/>
</dbReference>
<protein>
    <submittedName>
        <fullName evidence="1">Uncharacterized protein</fullName>
    </submittedName>
</protein>
<comment type="caution">
    <text evidence="1">The sequence shown here is derived from an EMBL/GenBank/DDBJ whole genome shotgun (WGS) entry which is preliminary data.</text>
</comment>
<gene>
    <name evidence="1" type="ORF">MOZ64_00590</name>
</gene>
<dbReference type="RefSeq" id="WP_320324680.1">
    <property type="nucleotide sequence ID" value="NZ_JALBUS010000001.1"/>
</dbReference>
<name>A0ABU4WIF4_9FIRM</name>